<comment type="function">
    <text evidence="13">Involved in reproduction of the worm. Involved in host-parasite interaction. Delivered into the host cell by means of parasite exosomes. Binds to acidic phospholipid membranes in a calcium-dependent manner in vitro. Causes aggregation of liposomes in the presence of calcium, but not in its absence. Likely to promote membrane fusion. May provide structural integrity within the tegument.</text>
</comment>
<dbReference type="SUPFAM" id="SSF47874">
    <property type="entry name" value="Annexin"/>
    <property type="match status" value="3"/>
</dbReference>
<evidence type="ECO:0000256" key="13">
    <source>
        <dbReference type="ARBA" id="ARBA00059330"/>
    </source>
</evidence>
<dbReference type="AlphaFoldDB" id="A0A158QCH7"/>
<keyword evidence="10" id="KW-0007">Acetylation</keyword>
<dbReference type="EMBL" id="UYSG01000285">
    <property type="protein sequence ID" value="VDL18982.1"/>
    <property type="molecule type" value="Genomic_DNA"/>
</dbReference>
<dbReference type="Gene3D" id="1.10.220.10">
    <property type="entry name" value="Annexin"/>
    <property type="match status" value="12"/>
</dbReference>
<evidence type="ECO:0000256" key="14">
    <source>
        <dbReference type="ARBA" id="ARBA00060393"/>
    </source>
</evidence>
<comment type="subcellular location">
    <subcellularLocation>
        <location evidence="1">Host cell</location>
    </subcellularLocation>
    <subcellularLocation>
        <location evidence="2">Secreted</location>
        <location evidence="2">Extracellular exosome</location>
    </subcellularLocation>
    <subcellularLocation>
        <location evidence="14">Tegument</location>
    </subcellularLocation>
</comment>
<dbReference type="WBParaSite" id="HDID_0000152001-mRNA-1">
    <property type="protein sequence ID" value="HDID_0000152001-mRNA-1"/>
    <property type="gene ID" value="HDID_0000152001"/>
</dbReference>
<reference evidence="18" key="1">
    <citation type="submission" date="2016-04" db="UniProtKB">
        <authorList>
            <consortium name="WormBaseParasite"/>
        </authorList>
    </citation>
    <scope>IDENTIFICATION</scope>
</reference>
<dbReference type="GO" id="GO:0001786">
    <property type="term" value="F:phosphatidylserine binding"/>
    <property type="evidence" value="ECO:0007669"/>
    <property type="project" value="TreeGrafter"/>
</dbReference>
<evidence type="ECO:0000313" key="18">
    <source>
        <dbReference type="WBParaSite" id="HDID_0000152001-mRNA-1"/>
    </source>
</evidence>
<dbReference type="SMART" id="SM00335">
    <property type="entry name" value="ANX"/>
    <property type="match status" value="12"/>
</dbReference>
<name>A0A158QCH7_HYMDI</name>
<dbReference type="FunFam" id="1.10.220.10:FF:000004">
    <property type="entry name" value="Annexin"/>
    <property type="match status" value="1"/>
</dbReference>
<evidence type="ECO:0000256" key="9">
    <source>
        <dbReference type="ARBA" id="ARBA00022837"/>
    </source>
</evidence>
<keyword evidence="11" id="KW-0041">Annexin</keyword>
<evidence type="ECO:0000256" key="5">
    <source>
        <dbReference type="ARBA" id="ARBA00022525"/>
    </source>
</evidence>
<dbReference type="GO" id="GO:0012506">
    <property type="term" value="C:vesicle membrane"/>
    <property type="evidence" value="ECO:0007669"/>
    <property type="project" value="TreeGrafter"/>
</dbReference>
<dbReference type="PANTHER" id="PTHR10502">
    <property type="entry name" value="ANNEXIN"/>
    <property type="match status" value="1"/>
</dbReference>
<protein>
    <recommendedName>
        <fullName evidence="15">Annexin</fullName>
    </recommendedName>
</protein>
<evidence type="ECO:0000256" key="15">
    <source>
        <dbReference type="ARBA" id="ARBA00077076"/>
    </source>
</evidence>
<dbReference type="GO" id="GO:0005886">
    <property type="term" value="C:plasma membrane"/>
    <property type="evidence" value="ECO:0007669"/>
    <property type="project" value="TreeGrafter"/>
</dbReference>
<evidence type="ECO:0000256" key="10">
    <source>
        <dbReference type="ARBA" id="ARBA00022990"/>
    </source>
</evidence>
<dbReference type="FunFam" id="1.10.220.10:FF:000003">
    <property type="entry name" value="Annexin"/>
    <property type="match status" value="1"/>
</dbReference>
<comment type="similarity">
    <text evidence="3">Belongs to the annexin family.</text>
</comment>
<dbReference type="GO" id="GO:0005737">
    <property type="term" value="C:cytoplasm"/>
    <property type="evidence" value="ECO:0007669"/>
    <property type="project" value="TreeGrafter"/>
</dbReference>
<evidence type="ECO:0000256" key="12">
    <source>
        <dbReference type="ARBA" id="ARBA00023302"/>
    </source>
</evidence>
<sequence length="969" mass="108291">MACIKPFEDFDPAEDSKALQKAMKGIGTDEQAIIDILAYRSAAQRLEIMSSYKAQFGKDLLKELKSELSGKFEQAILWSFNDKPHVNATALFKAIDRPGTDESMLIDVLCTATPAEIEEIKAAYLDGNFGAKEKEKVLKLLSLKDRDLETDIKNDTSGDFQKLLVVLLQARREDSHDEAQAKIDSFDLYQAGEARSGTDESTFTRIIGNRSWEHLCKIDDFYVDHYGHDLIKAITKEASGDYKAALIRIMQTAANRDETIAEMFYNSMKGIGTNDDSLIRLLLAHSENDLAHIKHVFQEKYGKSLADMIKGDTSETGNSLEEKIEKETSGDFKCVLQARRKTGCDETQARQDVMELYKAVEKSMACLHPFRNFNADADAQALHKAMKGIGCDEDEIIVILAHRTVQQRKEIEVSYKAQYGRDLKEQLKKELRGDFEHVVLWSFLSPPQVNAAALKKAMKGAGTNEDMLIDVICTADNREIDEIKTAFQEMTGKSLEDEIESETSGDFRRVLIAILQGSRSTAFDKSQARADAQELFDAGEDKLGTDESTFVRMICSSSFKQIRLINECYQDLTGHDLIKAIEKETSGDFKKALIRVVKVAISRVGTIAEMLYSSMKGAGTRDTSLIRIILCHAEIDLGKIKAWFDENYEKSLAEMIAGTMACLRPCPDFDANDDAQVLHDAMMGMGTDEDAVITVLAYRTVAQRQAIEDAYKAQYGEDLKKKLAGELSGDLELAILWSFYNRAQLNAAALQKAMNGIGTDEDMVIDVICSASNSKIIAIKEAFQEMTGKSLEDAIESECSGEFKRVLVAIIQGCRQKGCNEAQARIDAQELFEAGEDKIGTDESTFIRIMCNSSFKQIRLIDEYYQDITGHDLITVIEKELSGDFEKALKCIVQYAKNRLATVSDMLYKSMKGTGTRDASLIRIILVYAETDLELIKGYFDQNYEQSLAEMIAGDISGDYKKFLLSIVQ</sequence>
<dbReference type="Proteomes" id="UP000274504">
    <property type="component" value="Unassembled WGS sequence"/>
</dbReference>
<gene>
    <name evidence="16" type="ORF">HDID_LOCUS1521</name>
</gene>
<proteinExistence type="inferred from homology"/>
<keyword evidence="7" id="KW-0479">Metal-binding</keyword>
<evidence type="ECO:0000256" key="1">
    <source>
        <dbReference type="ARBA" id="ARBA00004340"/>
    </source>
</evidence>
<dbReference type="GO" id="GO:0005576">
    <property type="term" value="C:extracellular region"/>
    <property type="evidence" value="ECO:0007669"/>
    <property type="project" value="UniProtKB-SubCell"/>
</dbReference>
<keyword evidence="6" id="KW-0597">Phosphoprotein</keyword>
<evidence type="ECO:0000313" key="16">
    <source>
        <dbReference type="EMBL" id="VDL18982.1"/>
    </source>
</evidence>
<evidence type="ECO:0000256" key="2">
    <source>
        <dbReference type="ARBA" id="ARBA00004550"/>
    </source>
</evidence>
<dbReference type="FunFam" id="1.10.220.10:FF:000005">
    <property type="entry name" value="Annexin"/>
    <property type="match status" value="3"/>
</dbReference>
<keyword evidence="12" id="KW-0111">Calcium/phospholipid-binding</keyword>
<evidence type="ECO:0000256" key="8">
    <source>
        <dbReference type="ARBA" id="ARBA00022737"/>
    </source>
</evidence>
<dbReference type="GO" id="GO:0005634">
    <property type="term" value="C:nucleus"/>
    <property type="evidence" value="ECO:0007669"/>
    <property type="project" value="TreeGrafter"/>
</dbReference>
<keyword evidence="5" id="KW-0964">Secreted</keyword>
<evidence type="ECO:0000256" key="6">
    <source>
        <dbReference type="ARBA" id="ARBA00022553"/>
    </source>
</evidence>
<dbReference type="FunFam" id="1.10.220.10:FF:000002">
    <property type="entry name" value="Annexin"/>
    <property type="match status" value="3"/>
</dbReference>
<dbReference type="GO" id="GO:0043657">
    <property type="term" value="C:host cell"/>
    <property type="evidence" value="ECO:0007669"/>
    <property type="project" value="UniProtKB-SubCell"/>
</dbReference>
<dbReference type="PRINTS" id="PR00196">
    <property type="entry name" value="ANNEXIN"/>
</dbReference>
<comment type="subunit">
    <text evidence="4">Homodimer.</text>
</comment>
<dbReference type="FunFam" id="1.10.220.10:FF:000001">
    <property type="entry name" value="Annexin"/>
    <property type="match status" value="1"/>
</dbReference>
<dbReference type="InterPro" id="IPR018502">
    <property type="entry name" value="Annexin_repeat"/>
</dbReference>
<dbReference type="GO" id="GO:0005509">
    <property type="term" value="F:calcium ion binding"/>
    <property type="evidence" value="ECO:0007669"/>
    <property type="project" value="InterPro"/>
</dbReference>
<dbReference type="Pfam" id="PF00191">
    <property type="entry name" value="Annexin"/>
    <property type="match status" value="12"/>
</dbReference>
<evidence type="ECO:0000256" key="11">
    <source>
        <dbReference type="ARBA" id="ARBA00023216"/>
    </source>
</evidence>
<dbReference type="InterPro" id="IPR001464">
    <property type="entry name" value="Annexin"/>
</dbReference>
<dbReference type="PROSITE" id="PS51897">
    <property type="entry name" value="ANNEXIN_2"/>
    <property type="match status" value="11"/>
</dbReference>
<dbReference type="STRING" id="6216.A0A158QCH7"/>
<accession>A0A158QCH7</accession>
<dbReference type="PANTHER" id="PTHR10502:SF102">
    <property type="entry name" value="ANNEXIN B11"/>
    <property type="match status" value="1"/>
</dbReference>
<dbReference type="InterPro" id="IPR037104">
    <property type="entry name" value="Annexin_sf"/>
</dbReference>
<evidence type="ECO:0000313" key="17">
    <source>
        <dbReference type="Proteomes" id="UP000274504"/>
    </source>
</evidence>
<keyword evidence="9" id="KW-0106">Calcium</keyword>
<evidence type="ECO:0000256" key="3">
    <source>
        <dbReference type="ARBA" id="ARBA00007831"/>
    </source>
</evidence>
<evidence type="ECO:0000256" key="7">
    <source>
        <dbReference type="ARBA" id="ARBA00022723"/>
    </source>
</evidence>
<evidence type="ECO:0000256" key="4">
    <source>
        <dbReference type="ARBA" id="ARBA00011738"/>
    </source>
</evidence>
<organism evidence="18">
    <name type="scientific">Hymenolepis diminuta</name>
    <name type="common">Rat tapeworm</name>
    <dbReference type="NCBI Taxonomy" id="6216"/>
    <lineage>
        <taxon>Eukaryota</taxon>
        <taxon>Metazoa</taxon>
        <taxon>Spiralia</taxon>
        <taxon>Lophotrochozoa</taxon>
        <taxon>Platyhelminthes</taxon>
        <taxon>Cestoda</taxon>
        <taxon>Eucestoda</taxon>
        <taxon>Cyclophyllidea</taxon>
        <taxon>Hymenolepididae</taxon>
        <taxon>Hymenolepis</taxon>
    </lineage>
</organism>
<reference evidence="16 17" key="2">
    <citation type="submission" date="2018-11" db="EMBL/GenBank/DDBJ databases">
        <authorList>
            <consortium name="Pathogen Informatics"/>
        </authorList>
    </citation>
    <scope>NUCLEOTIDE SEQUENCE [LARGE SCALE GENOMIC DNA]</scope>
</reference>
<keyword evidence="8" id="KW-0677">Repeat</keyword>
<dbReference type="GO" id="GO:0005544">
    <property type="term" value="F:calcium-dependent phospholipid binding"/>
    <property type="evidence" value="ECO:0007669"/>
    <property type="project" value="UniProtKB-KW"/>
</dbReference>
<dbReference type="OrthoDB" id="37886at2759"/>